<dbReference type="Proteomes" id="UP001525857">
    <property type="component" value="Unassembled WGS sequence"/>
</dbReference>
<evidence type="ECO:0000256" key="2">
    <source>
        <dbReference type="ARBA" id="ARBA00023125"/>
    </source>
</evidence>
<dbReference type="RefSeq" id="WP_261657192.1">
    <property type="nucleotide sequence ID" value="NZ_QVOV01000008.1"/>
</dbReference>
<keyword evidence="1" id="KW-0805">Transcription regulation</keyword>
<dbReference type="Gene3D" id="1.10.10.60">
    <property type="entry name" value="Homeodomain-like"/>
    <property type="match status" value="2"/>
</dbReference>
<dbReference type="PANTHER" id="PTHR43280:SF2">
    <property type="entry name" value="HTH-TYPE TRANSCRIPTIONAL REGULATOR EXSA"/>
    <property type="match status" value="1"/>
</dbReference>
<dbReference type="EMBL" id="QVOV01000008">
    <property type="protein sequence ID" value="MCT8389676.1"/>
    <property type="molecule type" value="Genomic_DNA"/>
</dbReference>
<accession>A0ABT2NZY2</accession>
<keyword evidence="3" id="KW-0804">Transcription</keyword>
<dbReference type="Pfam" id="PF12833">
    <property type="entry name" value="HTH_18"/>
    <property type="match status" value="1"/>
</dbReference>
<dbReference type="InterPro" id="IPR018060">
    <property type="entry name" value="HTH_AraC"/>
</dbReference>
<dbReference type="InterPro" id="IPR009057">
    <property type="entry name" value="Homeodomain-like_sf"/>
</dbReference>
<dbReference type="InterPro" id="IPR018062">
    <property type="entry name" value="HTH_AraC-typ_CS"/>
</dbReference>
<proteinExistence type="predicted"/>
<feature type="domain" description="HTH araC/xylS-type" evidence="4">
    <location>
        <begin position="264"/>
        <end position="362"/>
    </location>
</feature>
<dbReference type="InterPro" id="IPR020449">
    <property type="entry name" value="Tscrpt_reg_AraC-type_HTH"/>
</dbReference>
<evidence type="ECO:0000259" key="4">
    <source>
        <dbReference type="PROSITE" id="PS01124"/>
    </source>
</evidence>
<keyword evidence="6" id="KW-1185">Reference proteome</keyword>
<protein>
    <submittedName>
        <fullName evidence="5">AraC family transcriptional regulator</fullName>
    </submittedName>
</protein>
<gene>
    <name evidence="5" type="ORF">D0501_06280</name>
</gene>
<dbReference type="PRINTS" id="PR00032">
    <property type="entry name" value="HTHARAC"/>
</dbReference>
<evidence type="ECO:0000256" key="1">
    <source>
        <dbReference type="ARBA" id="ARBA00023015"/>
    </source>
</evidence>
<organism evidence="5 6">
    <name type="scientific">Leuconostoc holzapfelii</name>
    <dbReference type="NCBI Taxonomy" id="434464"/>
    <lineage>
        <taxon>Bacteria</taxon>
        <taxon>Bacillati</taxon>
        <taxon>Bacillota</taxon>
        <taxon>Bacilli</taxon>
        <taxon>Lactobacillales</taxon>
        <taxon>Lactobacillaceae</taxon>
        <taxon>Leuconostoc</taxon>
    </lineage>
</organism>
<sequence length="366" mass="41759">MREIENFSRMVNAKSFLINTEGPLFTPINQFMEDQVIQIRKILPNLVNYSQEVYQSLNFSSGNILAVKVTSNTLVCLFFDYQQDQTTKNQFDLINTLTKLTSISQIVYKLYTAQEAPQADIFVHNLAKDYVTSLDSDLKSPDCASYYAVETDIIKAIVYSNQENLIAALDQLPHTNFFNVLGAQKVSLREKKDFIVSYIAVLTRAIYQWGYPIGQAFKIQADLVDKIEHATQFPAYINTLRSIAWYFYRLIAAYRVHNFLPLSTRIKSYINEHISETITLDDIAVGVHASKKALNPAFKAEFGMTITQFIRQNKVSRAKEILVASDVTIPEVAAQLAFSTPSYFIKTFKNLTGMTPNFYRNNYLEA</sequence>
<dbReference type="SMART" id="SM00342">
    <property type="entry name" value="HTH_ARAC"/>
    <property type="match status" value="1"/>
</dbReference>
<comment type="caution">
    <text evidence="5">The sequence shown here is derived from an EMBL/GenBank/DDBJ whole genome shotgun (WGS) entry which is preliminary data.</text>
</comment>
<dbReference type="PROSITE" id="PS00041">
    <property type="entry name" value="HTH_ARAC_FAMILY_1"/>
    <property type="match status" value="1"/>
</dbReference>
<evidence type="ECO:0000313" key="6">
    <source>
        <dbReference type="Proteomes" id="UP001525857"/>
    </source>
</evidence>
<dbReference type="PROSITE" id="PS01124">
    <property type="entry name" value="HTH_ARAC_FAMILY_2"/>
    <property type="match status" value="1"/>
</dbReference>
<reference evidence="5 6" key="1">
    <citation type="submission" date="2018-08" db="EMBL/GenBank/DDBJ databases">
        <title>Draft genome sequences of Leuconostoc spp. and Weissella spp. with biocontrol potential.</title>
        <authorList>
            <person name="Lo R."/>
            <person name="Ho V.T.T."/>
            <person name="Turner M.S."/>
        </authorList>
    </citation>
    <scope>NUCLEOTIDE SEQUENCE [LARGE SCALE GENOMIC DNA]</scope>
    <source>
        <strain evidence="5 6">733</strain>
    </source>
</reference>
<evidence type="ECO:0000256" key="3">
    <source>
        <dbReference type="ARBA" id="ARBA00023163"/>
    </source>
</evidence>
<dbReference type="SUPFAM" id="SSF46689">
    <property type="entry name" value="Homeodomain-like"/>
    <property type="match status" value="2"/>
</dbReference>
<evidence type="ECO:0000313" key="5">
    <source>
        <dbReference type="EMBL" id="MCT8389676.1"/>
    </source>
</evidence>
<dbReference type="PANTHER" id="PTHR43280">
    <property type="entry name" value="ARAC-FAMILY TRANSCRIPTIONAL REGULATOR"/>
    <property type="match status" value="1"/>
</dbReference>
<name>A0ABT2NZY2_9LACO</name>
<keyword evidence="2" id="KW-0238">DNA-binding</keyword>